<accession>A0A136IV44</accession>
<reference evidence="2" key="1">
    <citation type="submission" date="2016-02" db="EMBL/GenBank/DDBJ databases">
        <title>Draft genome sequence of Microdochium bolleyi, a fungal endophyte of beachgrass.</title>
        <authorList>
            <consortium name="DOE Joint Genome Institute"/>
            <person name="David A.S."/>
            <person name="May G."/>
            <person name="Haridas S."/>
            <person name="Lim J."/>
            <person name="Wang M."/>
            <person name="Labutti K."/>
            <person name="Lipzen A."/>
            <person name="Barry K."/>
            <person name="Grigoriev I.V."/>
        </authorList>
    </citation>
    <scope>NUCLEOTIDE SEQUENCE [LARGE SCALE GENOMIC DNA]</scope>
    <source>
        <strain evidence="2">J235TASD1</strain>
    </source>
</reference>
<evidence type="ECO:0000313" key="2">
    <source>
        <dbReference type="Proteomes" id="UP000070501"/>
    </source>
</evidence>
<name>A0A136IV44_9PEZI</name>
<sequence length="135" mass="15449">MDAALSRWRQLSAFLLNSNRSERTPLLVNEDEVAPQAHQLALALKQFLLFFVSDDRKQAYEHDNHLQQIIMECARLGYILFSQPADFCWVYQSPTGSEARKLVAFPGLEKLRDEAGWHYSEPVVVMAPVLKSRTA</sequence>
<dbReference type="Proteomes" id="UP000070501">
    <property type="component" value="Unassembled WGS sequence"/>
</dbReference>
<evidence type="ECO:0000313" key="1">
    <source>
        <dbReference type="EMBL" id="KXJ88860.1"/>
    </source>
</evidence>
<dbReference type="InParanoid" id="A0A136IV44"/>
<gene>
    <name evidence="1" type="ORF">Micbo1qcDRAFT_206999</name>
</gene>
<dbReference type="AlphaFoldDB" id="A0A136IV44"/>
<dbReference type="EMBL" id="KQ964257">
    <property type="protein sequence ID" value="KXJ88860.1"/>
    <property type="molecule type" value="Genomic_DNA"/>
</dbReference>
<keyword evidence="2" id="KW-1185">Reference proteome</keyword>
<proteinExistence type="predicted"/>
<dbReference type="OrthoDB" id="5421765at2759"/>
<protein>
    <submittedName>
        <fullName evidence="1">Uncharacterized protein</fullName>
    </submittedName>
</protein>
<organism evidence="1 2">
    <name type="scientific">Microdochium bolleyi</name>
    <dbReference type="NCBI Taxonomy" id="196109"/>
    <lineage>
        <taxon>Eukaryota</taxon>
        <taxon>Fungi</taxon>
        <taxon>Dikarya</taxon>
        <taxon>Ascomycota</taxon>
        <taxon>Pezizomycotina</taxon>
        <taxon>Sordariomycetes</taxon>
        <taxon>Xylariomycetidae</taxon>
        <taxon>Xylariales</taxon>
        <taxon>Microdochiaceae</taxon>
        <taxon>Microdochium</taxon>
    </lineage>
</organism>